<reference evidence="2" key="1">
    <citation type="journal article" date="2023" name="Nat. Plants">
        <title>Single-cell RNA sequencing provides a high-resolution roadmap for understanding the multicellular compartmentation of specialized metabolism.</title>
        <authorList>
            <person name="Sun S."/>
            <person name="Shen X."/>
            <person name="Li Y."/>
            <person name="Li Y."/>
            <person name="Wang S."/>
            <person name="Li R."/>
            <person name="Zhang H."/>
            <person name="Shen G."/>
            <person name="Guo B."/>
            <person name="Wei J."/>
            <person name="Xu J."/>
            <person name="St-Pierre B."/>
            <person name="Chen S."/>
            <person name="Sun C."/>
        </authorList>
    </citation>
    <scope>NUCLEOTIDE SEQUENCE [LARGE SCALE GENOMIC DNA]</scope>
</reference>
<sequence length="127" mass="14051">MEEVSAHVHLGLIVPDILTRQHEHRSGLIWSGDHETCITDLQCRRFGCNLFQAYSITPFTVMSGNLIHVQYITPMWGSFRGCTTDRGSPSATTNLGLVVYSCIASSARSACSSRPSCSTWCYVVHII</sequence>
<proteinExistence type="predicted"/>
<comment type="caution">
    <text evidence="1">The sequence shown here is derived from an EMBL/GenBank/DDBJ whole genome shotgun (WGS) entry which is preliminary data.</text>
</comment>
<name>A0ACB9ZUX2_CATRO</name>
<evidence type="ECO:0000313" key="1">
    <source>
        <dbReference type="EMBL" id="KAI5652301.1"/>
    </source>
</evidence>
<dbReference type="Proteomes" id="UP001060085">
    <property type="component" value="Linkage Group LG07"/>
</dbReference>
<accession>A0ACB9ZUX2</accession>
<gene>
    <name evidence="1" type="ORF">M9H77_29488</name>
</gene>
<keyword evidence="2" id="KW-1185">Reference proteome</keyword>
<protein>
    <submittedName>
        <fullName evidence="1">Uncharacterized protein</fullName>
    </submittedName>
</protein>
<dbReference type="EMBL" id="CM044707">
    <property type="protein sequence ID" value="KAI5652301.1"/>
    <property type="molecule type" value="Genomic_DNA"/>
</dbReference>
<organism evidence="1 2">
    <name type="scientific">Catharanthus roseus</name>
    <name type="common">Madagascar periwinkle</name>
    <name type="synonym">Vinca rosea</name>
    <dbReference type="NCBI Taxonomy" id="4058"/>
    <lineage>
        <taxon>Eukaryota</taxon>
        <taxon>Viridiplantae</taxon>
        <taxon>Streptophyta</taxon>
        <taxon>Embryophyta</taxon>
        <taxon>Tracheophyta</taxon>
        <taxon>Spermatophyta</taxon>
        <taxon>Magnoliopsida</taxon>
        <taxon>eudicotyledons</taxon>
        <taxon>Gunneridae</taxon>
        <taxon>Pentapetalae</taxon>
        <taxon>asterids</taxon>
        <taxon>lamiids</taxon>
        <taxon>Gentianales</taxon>
        <taxon>Apocynaceae</taxon>
        <taxon>Rauvolfioideae</taxon>
        <taxon>Vinceae</taxon>
        <taxon>Catharanthinae</taxon>
        <taxon>Catharanthus</taxon>
    </lineage>
</organism>
<evidence type="ECO:0000313" key="2">
    <source>
        <dbReference type="Proteomes" id="UP001060085"/>
    </source>
</evidence>